<dbReference type="Proteomes" id="UP001153709">
    <property type="component" value="Chromosome 4"/>
</dbReference>
<dbReference type="OrthoDB" id="5954824at2759"/>
<feature type="domain" description="Fork-head" evidence="4">
    <location>
        <begin position="53"/>
        <end position="81"/>
    </location>
</feature>
<dbReference type="PROSITE" id="PS00657">
    <property type="entry name" value="FORK_HEAD_1"/>
    <property type="match status" value="1"/>
</dbReference>
<evidence type="ECO:0000256" key="1">
    <source>
        <dbReference type="ARBA" id="ARBA00023125"/>
    </source>
</evidence>
<evidence type="ECO:0000313" key="6">
    <source>
        <dbReference type="Proteomes" id="UP001153709"/>
    </source>
</evidence>
<dbReference type="GO" id="GO:0030154">
    <property type="term" value="P:cell differentiation"/>
    <property type="evidence" value="ECO:0007669"/>
    <property type="project" value="TreeGrafter"/>
</dbReference>
<keyword evidence="1 2" id="KW-0238">DNA-binding</keyword>
<evidence type="ECO:0000256" key="2">
    <source>
        <dbReference type="PROSITE-ProRule" id="PRU00089"/>
    </source>
</evidence>
<feature type="compositionally biased region" description="Acidic residues" evidence="3">
    <location>
        <begin position="98"/>
        <end position="121"/>
    </location>
</feature>
<evidence type="ECO:0000313" key="5">
    <source>
        <dbReference type="EMBL" id="CAG9833659.1"/>
    </source>
</evidence>
<feature type="region of interest" description="Disordered" evidence="3">
    <location>
        <begin position="84"/>
        <end position="121"/>
    </location>
</feature>
<dbReference type="PROSITE" id="PS50039">
    <property type="entry name" value="FORK_HEAD_3"/>
    <property type="match status" value="1"/>
</dbReference>
<dbReference type="PANTHER" id="PTHR11829">
    <property type="entry name" value="FORKHEAD BOX PROTEIN"/>
    <property type="match status" value="1"/>
</dbReference>
<evidence type="ECO:0000256" key="3">
    <source>
        <dbReference type="SAM" id="MobiDB-lite"/>
    </source>
</evidence>
<dbReference type="GO" id="GO:0009653">
    <property type="term" value="P:anatomical structure morphogenesis"/>
    <property type="evidence" value="ECO:0007669"/>
    <property type="project" value="TreeGrafter"/>
</dbReference>
<proteinExistence type="predicted"/>
<dbReference type="Gene3D" id="1.10.10.10">
    <property type="entry name" value="Winged helix-like DNA-binding domain superfamily/Winged helix DNA-binding domain"/>
    <property type="match status" value="1"/>
</dbReference>
<evidence type="ECO:0000259" key="4">
    <source>
        <dbReference type="PROSITE" id="PS50039"/>
    </source>
</evidence>
<dbReference type="GO" id="GO:0000978">
    <property type="term" value="F:RNA polymerase II cis-regulatory region sequence-specific DNA binding"/>
    <property type="evidence" value="ECO:0007669"/>
    <property type="project" value="TreeGrafter"/>
</dbReference>
<organism evidence="5 6">
    <name type="scientific">Diabrotica balteata</name>
    <name type="common">Banded cucumber beetle</name>
    <dbReference type="NCBI Taxonomy" id="107213"/>
    <lineage>
        <taxon>Eukaryota</taxon>
        <taxon>Metazoa</taxon>
        <taxon>Ecdysozoa</taxon>
        <taxon>Arthropoda</taxon>
        <taxon>Hexapoda</taxon>
        <taxon>Insecta</taxon>
        <taxon>Pterygota</taxon>
        <taxon>Neoptera</taxon>
        <taxon>Endopterygota</taxon>
        <taxon>Coleoptera</taxon>
        <taxon>Polyphaga</taxon>
        <taxon>Cucujiformia</taxon>
        <taxon>Chrysomeloidea</taxon>
        <taxon>Chrysomelidae</taxon>
        <taxon>Galerucinae</taxon>
        <taxon>Diabroticina</taxon>
        <taxon>Diabroticites</taxon>
        <taxon>Diabrotica</taxon>
    </lineage>
</organism>
<dbReference type="Pfam" id="PF00250">
    <property type="entry name" value="Forkhead"/>
    <property type="match status" value="1"/>
</dbReference>
<dbReference type="SMART" id="SM00339">
    <property type="entry name" value="FH"/>
    <property type="match status" value="1"/>
</dbReference>
<dbReference type="AlphaFoldDB" id="A0A9N9SZS0"/>
<dbReference type="GO" id="GO:0005634">
    <property type="term" value="C:nucleus"/>
    <property type="evidence" value="ECO:0007669"/>
    <property type="project" value="UniProtKB-SubCell"/>
</dbReference>
<accession>A0A9N9SZS0</accession>
<keyword evidence="6" id="KW-1185">Reference proteome</keyword>
<gene>
    <name evidence="5" type="ORF">DIABBA_LOCUS7042</name>
</gene>
<protein>
    <recommendedName>
        <fullName evidence="4">Fork-head domain-containing protein</fullName>
    </recommendedName>
</protein>
<dbReference type="InterPro" id="IPR018122">
    <property type="entry name" value="TF_fork_head_CS_1"/>
</dbReference>
<sequence>MFPLPQLDPCSCIDHYNECVTQNPFLAQRLFNPYFPQFWLPFPIKITQPRPEKPPYSYIALIAMAISSSPKQRLTLSGIYRTGSTEDCRAKDNNNNIDVDDDDDDDVDDDDDGDDNDDDDDDNADFTRLLIIIICVTKNLHISHE</sequence>
<dbReference type="InterPro" id="IPR001766">
    <property type="entry name" value="Fork_head_dom"/>
</dbReference>
<dbReference type="GO" id="GO:0000981">
    <property type="term" value="F:DNA-binding transcription factor activity, RNA polymerase II-specific"/>
    <property type="evidence" value="ECO:0007669"/>
    <property type="project" value="TreeGrafter"/>
</dbReference>
<keyword evidence="2" id="KW-0539">Nucleus</keyword>
<dbReference type="InterPro" id="IPR050211">
    <property type="entry name" value="FOX_domain-containing"/>
</dbReference>
<dbReference type="InterPro" id="IPR036388">
    <property type="entry name" value="WH-like_DNA-bd_sf"/>
</dbReference>
<comment type="subcellular location">
    <subcellularLocation>
        <location evidence="2">Nucleus</location>
    </subcellularLocation>
</comment>
<dbReference type="EMBL" id="OU898279">
    <property type="protein sequence ID" value="CAG9833659.1"/>
    <property type="molecule type" value="Genomic_DNA"/>
</dbReference>
<feature type="DNA-binding region" description="Fork-head" evidence="2">
    <location>
        <begin position="53"/>
        <end position="81"/>
    </location>
</feature>
<dbReference type="InterPro" id="IPR036390">
    <property type="entry name" value="WH_DNA-bd_sf"/>
</dbReference>
<dbReference type="SUPFAM" id="SSF46785">
    <property type="entry name" value="Winged helix' DNA-binding domain"/>
    <property type="match status" value="1"/>
</dbReference>
<name>A0A9N9SZS0_DIABA</name>
<reference evidence="5" key="1">
    <citation type="submission" date="2022-01" db="EMBL/GenBank/DDBJ databases">
        <authorList>
            <person name="King R."/>
        </authorList>
    </citation>
    <scope>NUCLEOTIDE SEQUENCE</scope>
</reference>
<dbReference type="PANTHER" id="PTHR11829:SF388">
    <property type="entry name" value="FORK HEAD DOMAIN-CONTAINING PROTEIN L1-RELATED"/>
    <property type="match status" value="1"/>
</dbReference>